<organism evidence="2 3">
    <name type="scientific">Novosphingobium mathurense</name>
    <dbReference type="NCBI Taxonomy" id="428990"/>
    <lineage>
        <taxon>Bacteria</taxon>
        <taxon>Pseudomonadati</taxon>
        <taxon>Pseudomonadota</taxon>
        <taxon>Alphaproteobacteria</taxon>
        <taxon>Sphingomonadales</taxon>
        <taxon>Sphingomonadaceae</taxon>
        <taxon>Novosphingobium</taxon>
    </lineage>
</organism>
<keyword evidence="1" id="KW-1133">Transmembrane helix</keyword>
<keyword evidence="3" id="KW-1185">Reference proteome</keyword>
<sequence>MAFATSLHGEIISSFGCNLDFLYSFLAIISRIAFKHRGWATLFQDLLKWLKKNY</sequence>
<dbReference type="Proteomes" id="UP000190989">
    <property type="component" value="Unassembled WGS sequence"/>
</dbReference>
<evidence type="ECO:0000313" key="3">
    <source>
        <dbReference type="Proteomes" id="UP000190989"/>
    </source>
</evidence>
<dbReference type="AlphaFoldDB" id="A0A1U6I3J4"/>
<evidence type="ECO:0000256" key="1">
    <source>
        <dbReference type="SAM" id="Phobius"/>
    </source>
</evidence>
<gene>
    <name evidence="2" type="ORF">SAMN06295987_104114</name>
</gene>
<protein>
    <submittedName>
        <fullName evidence="2">Uncharacterized protein</fullName>
    </submittedName>
</protein>
<evidence type="ECO:0000313" key="2">
    <source>
        <dbReference type="EMBL" id="SLK02592.1"/>
    </source>
</evidence>
<name>A0A1U6I3J4_9SPHN</name>
<dbReference type="STRING" id="428990.SAMN06295987_104114"/>
<reference evidence="3" key="1">
    <citation type="submission" date="2017-02" db="EMBL/GenBank/DDBJ databases">
        <authorList>
            <person name="Varghese N."/>
            <person name="Submissions S."/>
        </authorList>
    </citation>
    <scope>NUCLEOTIDE SEQUENCE [LARGE SCALE GENOMIC DNA]</scope>
    <source>
        <strain evidence="3">SM117</strain>
    </source>
</reference>
<feature type="transmembrane region" description="Helical" evidence="1">
    <location>
        <begin position="12"/>
        <end position="34"/>
    </location>
</feature>
<accession>A0A1U6I3J4</accession>
<dbReference type="EMBL" id="FVZE01000004">
    <property type="protein sequence ID" value="SLK02592.1"/>
    <property type="molecule type" value="Genomic_DNA"/>
</dbReference>
<keyword evidence="1" id="KW-0812">Transmembrane</keyword>
<keyword evidence="1" id="KW-0472">Membrane</keyword>
<proteinExistence type="predicted"/>